<name>A0AAE0XN64_9GAST</name>
<dbReference type="Proteomes" id="UP001283361">
    <property type="component" value="Unassembled WGS sequence"/>
</dbReference>
<proteinExistence type="predicted"/>
<reference evidence="1" key="1">
    <citation type="journal article" date="2023" name="G3 (Bethesda)">
        <title>A reference genome for the long-term kleptoplast-retaining sea slug Elysia crispata morphotype clarki.</title>
        <authorList>
            <person name="Eastman K.E."/>
            <person name="Pendleton A.L."/>
            <person name="Shaikh M.A."/>
            <person name="Suttiyut T."/>
            <person name="Ogas R."/>
            <person name="Tomko P."/>
            <person name="Gavelis G."/>
            <person name="Widhalm J.R."/>
            <person name="Wisecaver J.H."/>
        </authorList>
    </citation>
    <scope>NUCLEOTIDE SEQUENCE</scope>
    <source>
        <strain evidence="1">ECLA1</strain>
    </source>
</reference>
<organism evidence="1 2">
    <name type="scientific">Elysia crispata</name>
    <name type="common">lettuce slug</name>
    <dbReference type="NCBI Taxonomy" id="231223"/>
    <lineage>
        <taxon>Eukaryota</taxon>
        <taxon>Metazoa</taxon>
        <taxon>Spiralia</taxon>
        <taxon>Lophotrochozoa</taxon>
        <taxon>Mollusca</taxon>
        <taxon>Gastropoda</taxon>
        <taxon>Heterobranchia</taxon>
        <taxon>Euthyneura</taxon>
        <taxon>Panpulmonata</taxon>
        <taxon>Sacoglossa</taxon>
        <taxon>Placobranchoidea</taxon>
        <taxon>Plakobranchidae</taxon>
        <taxon>Elysia</taxon>
    </lineage>
</organism>
<sequence>MRLEVLRINQDCRETAMVLLRKRYDLSPSTRRETDSLGREIPSDLILSSITERDNWACSLLSGLWPVVIVSSSQSKSHAIMDRNA</sequence>
<dbReference type="EMBL" id="JAWDGP010007997">
    <property type="protein sequence ID" value="KAK3697785.1"/>
    <property type="molecule type" value="Genomic_DNA"/>
</dbReference>
<accession>A0AAE0XN64</accession>
<comment type="caution">
    <text evidence="1">The sequence shown here is derived from an EMBL/GenBank/DDBJ whole genome shotgun (WGS) entry which is preliminary data.</text>
</comment>
<keyword evidence="2" id="KW-1185">Reference proteome</keyword>
<dbReference type="AlphaFoldDB" id="A0AAE0XN64"/>
<evidence type="ECO:0000313" key="2">
    <source>
        <dbReference type="Proteomes" id="UP001283361"/>
    </source>
</evidence>
<gene>
    <name evidence="1" type="ORF">RRG08_026414</name>
</gene>
<evidence type="ECO:0000313" key="1">
    <source>
        <dbReference type="EMBL" id="KAK3697785.1"/>
    </source>
</evidence>
<protein>
    <submittedName>
        <fullName evidence="1">Uncharacterized protein</fullName>
    </submittedName>
</protein>